<dbReference type="Pfam" id="PF00132">
    <property type="entry name" value="Hexapep"/>
    <property type="match status" value="2"/>
</dbReference>
<accession>A0A520KH03</accession>
<dbReference type="InterPro" id="IPR047324">
    <property type="entry name" value="LbH_gamma_CA-like"/>
</dbReference>
<dbReference type="Proteomes" id="UP000317265">
    <property type="component" value="Unassembled WGS sequence"/>
</dbReference>
<organism evidence="1 3">
    <name type="scientific">Thermoproteota archaeon</name>
    <dbReference type="NCBI Taxonomy" id="2056631"/>
    <lineage>
        <taxon>Archaea</taxon>
        <taxon>Thermoproteota</taxon>
    </lineage>
</organism>
<proteinExistence type="predicted"/>
<dbReference type="PANTHER" id="PTHR13061">
    <property type="entry name" value="DYNACTIN SUBUNIT P25"/>
    <property type="match status" value="1"/>
</dbReference>
<dbReference type="InterPro" id="IPR011004">
    <property type="entry name" value="Trimer_LpxA-like_sf"/>
</dbReference>
<evidence type="ECO:0000313" key="3">
    <source>
        <dbReference type="Proteomes" id="UP000316080"/>
    </source>
</evidence>
<evidence type="ECO:0000313" key="1">
    <source>
        <dbReference type="EMBL" id="RZN57853.1"/>
    </source>
</evidence>
<reference evidence="1 3" key="2">
    <citation type="journal article" date="2019" name="Nat. Microbiol.">
        <title>Wide diversity of methane and short-chain alkane metabolisms in uncultured archaea.</title>
        <authorList>
            <person name="Borrel G."/>
            <person name="Adam P.S."/>
            <person name="McKay L.J."/>
            <person name="Chen L.X."/>
            <person name="Sierra-Garcia I.N."/>
            <person name="Sieber C.M."/>
            <person name="Letourneur Q."/>
            <person name="Ghozlane A."/>
            <person name="Andersen G.L."/>
            <person name="Li W.J."/>
            <person name="Hallam S.J."/>
            <person name="Muyzer G."/>
            <person name="de Oliveira V.M."/>
            <person name="Inskeep W.P."/>
            <person name="Banfield J.F."/>
            <person name="Gribaldo S."/>
        </authorList>
    </citation>
    <scope>NUCLEOTIDE SEQUENCE [LARGE SCALE GENOMIC DNA]</scope>
    <source>
        <strain evidence="1">Verst-YHS</strain>
    </source>
</reference>
<sequence length="167" mass="18054">MIQEINGKKPIISSSVFIHENAVIIGDVIIGDYSNIWPFVVIRGDIERITIGKNVSIQDGSIIHTDFGFPTIIGDNCVIGHGCILHGCKIGNNCLIAMGAIILTGAEIGNECIIGAGALVPEGKKIPDRSVVMGIPGKVVRNVEEKDLMRIKSTIDTYRNLTKLYLK</sequence>
<dbReference type="InterPro" id="IPR050484">
    <property type="entry name" value="Transf_Hexapept/Carb_Anhydrase"/>
</dbReference>
<dbReference type="AlphaFoldDB" id="A0A520KH03"/>
<dbReference type="SUPFAM" id="SSF51161">
    <property type="entry name" value="Trimeric LpxA-like enzymes"/>
    <property type="match status" value="1"/>
</dbReference>
<evidence type="ECO:0000313" key="4">
    <source>
        <dbReference type="Proteomes" id="UP000317265"/>
    </source>
</evidence>
<dbReference type="Proteomes" id="UP000316080">
    <property type="component" value="Unassembled WGS sequence"/>
</dbReference>
<reference evidence="2 4" key="1">
    <citation type="journal article" date="2019" name="Nat. Microbiol.">
        <title>Expanding anaerobic alkane metabolism in the domain of Archaea.</title>
        <authorList>
            <person name="Wang Y."/>
            <person name="Wegener G."/>
            <person name="Hou J."/>
            <person name="Wang F."/>
            <person name="Xiao X."/>
        </authorList>
    </citation>
    <scope>NUCLEOTIDE SEQUENCE [LARGE SCALE GENOMIC DNA]</scope>
    <source>
        <strain evidence="2">WYZ-LMO11</strain>
    </source>
</reference>
<dbReference type="Gene3D" id="2.160.10.10">
    <property type="entry name" value="Hexapeptide repeat proteins"/>
    <property type="match status" value="1"/>
</dbReference>
<name>A0A520KH03_9CREN</name>
<evidence type="ECO:0000313" key="2">
    <source>
        <dbReference type="EMBL" id="TDA37961.1"/>
    </source>
</evidence>
<dbReference type="EMBL" id="RXIH01000001">
    <property type="protein sequence ID" value="RZN57853.1"/>
    <property type="molecule type" value="Genomic_DNA"/>
</dbReference>
<comment type="caution">
    <text evidence="1">The sequence shown here is derived from an EMBL/GenBank/DDBJ whole genome shotgun (WGS) entry which is preliminary data.</text>
</comment>
<dbReference type="PANTHER" id="PTHR13061:SF29">
    <property type="entry name" value="GAMMA CARBONIC ANHYDRASE-LIKE 1, MITOCHONDRIAL-RELATED"/>
    <property type="match status" value="1"/>
</dbReference>
<dbReference type="InterPro" id="IPR001451">
    <property type="entry name" value="Hexapep"/>
</dbReference>
<dbReference type="EMBL" id="QNVI01000061">
    <property type="protein sequence ID" value="TDA37961.1"/>
    <property type="molecule type" value="Genomic_DNA"/>
</dbReference>
<protein>
    <submittedName>
        <fullName evidence="1">Gamma carbonic anhydrase family protein</fullName>
    </submittedName>
</protein>
<gene>
    <name evidence="2" type="ORF">DSO09_05500</name>
    <name evidence="1" type="ORF">EF809_00135</name>
</gene>
<dbReference type="CDD" id="cd04645">
    <property type="entry name" value="LbH_gamma_CA_like"/>
    <property type="match status" value="1"/>
</dbReference>